<proteinExistence type="predicted"/>
<protein>
    <submittedName>
        <fullName evidence="2">Uncharacterized protein</fullName>
    </submittedName>
</protein>
<comment type="caution">
    <text evidence="2">The sequence shown here is derived from an EMBL/GenBank/DDBJ whole genome shotgun (WGS) entry which is preliminary data.</text>
</comment>
<dbReference type="EMBL" id="JAUJYO010000010">
    <property type="protein sequence ID" value="KAK1305692.1"/>
    <property type="molecule type" value="Genomic_DNA"/>
</dbReference>
<evidence type="ECO:0000313" key="3">
    <source>
        <dbReference type="Proteomes" id="UP001180020"/>
    </source>
</evidence>
<dbReference type="Proteomes" id="UP001180020">
    <property type="component" value="Unassembled WGS sequence"/>
</dbReference>
<sequence>MKRSTPIDLTSDGGVTKTVVRSPKSDAVAPSDSLSLVDGKEHSAKTMDKVAKVAKEHMAKIVKSVWLVSGVQAETSSASATRLIFRRRVFMRKERGDERKKRNGTFGFTIRRILR</sequence>
<organism evidence="2 3">
    <name type="scientific">Acorus calamus</name>
    <name type="common">Sweet flag</name>
    <dbReference type="NCBI Taxonomy" id="4465"/>
    <lineage>
        <taxon>Eukaryota</taxon>
        <taxon>Viridiplantae</taxon>
        <taxon>Streptophyta</taxon>
        <taxon>Embryophyta</taxon>
        <taxon>Tracheophyta</taxon>
        <taxon>Spermatophyta</taxon>
        <taxon>Magnoliopsida</taxon>
        <taxon>Liliopsida</taxon>
        <taxon>Acoraceae</taxon>
        <taxon>Acorus</taxon>
    </lineage>
</organism>
<reference evidence="2" key="1">
    <citation type="journal article" date="2023" name="Nat. Commun.">
        <title>Diploid and tetraploid genomes of Acorus and the evolution of monocots.</title>
        <authorList>
            <person name="Ma L."/>
            <person name="Liu K.W."/>
            <person name="Li Z."/>
            <person name="Hsiao Y.Y."/>
            <person name="Qi Y."/>
            <person name="Fu T."/>
            <person name="Tang G.D."/>
            <person name="Zhang D."/>
            <person name="Sun W.H."/>
            <person name="Liu D.K."/>
            <person name="Li Y."/>
            <person name="Chen G.Z."/>
            <person name="Liu X.D."/>
            <person name="Liao X.Y."/>
            <person name="Jiang Y.T."/>
            <person name="Yu X."/>
            <person name="Hao Y."/>
            <person name="Huang J."/>
            <person name="Zhao X.W."/>
            <person name="Ke S."/>
            <person name="Chen Y.Y."/>
            <person name="Wu W.L."/>
            <person name="Hsu J.L."/>
            <person name="Lin Y.F."/>
            <person name="Huang M.D."/>
            <person name="Li C.Y."/>
            <person name="Huang L."/>
            <person name="Wang Z.W."/>
            <person name="Zhao X."/>
            <person name="Zhong W.Y."/>
            <person name="Peng D.H."/>
            <person name="Ahmad S."/>
            <person name="Lan S."/>
            <person name="Zhang J.S."/>
            <person name="Tsai W.C."/>
            <person name="Van de Peer Y."/>
            <person name="Liu Z.J."/>
        </authorList>
    </citation>
    <scope>NUCLEOTIDE SEQUENCE</scope>
    <source>
        <strain evidence="2">CP</strain>
    </source>
</reference>
<evidence type="ECO:0000313" key="2">
    <source>
        <dbReference type="EMBL" id="KAK1305692.1"/>
    </source>
</evidence>
<keyword evidence="3" id="KW-1185">Reference proteome</keyword>
<reference evidence="2" key="2">
    <citation type="submission" date="2023-06" db="EMBL/GenBank/DDBJ databases">
        <authorList>
            <person name="Ma L."/>
            <person name="Liu K.-W."/>
            <person name="Li Z."/>
            <person name="Hsiao Y.-Y."/>
            <person name="Qi Y."/>
            <person name="Fu T."/>
            <person name="Tang G."/>
            <person name="Zhang D."/>
            <person name="Sun W.-H."/>
            <person name="Liu D.-K."/>
            <person name="Li Y."/>
            <person name="Chen G.-Z."/>
            <person name="Liu X.-D."/>
            <person name="Liao X.-Y."/>
            <person name="Jiang Y.-T."/>
            <person name="Yu X."/>
            <person name="Hao Y."/>
            <person name="Huang J."/>
            <person name="Zhao X.-W."/>
            <person name="Ke S."/>
            <person name="Chen Y.-Y."/>
            <person name="Wu W.-L."/>
            <person name="Hsu J.-L."/>
            <person name="Lin Y.-F."/>
            <person name="Huang M.-D."/>
            <person name="Li C.-Y."/>
            <person name="Huang L."/>
            <person name="Wang Z.-W."/>
            <person name="Zhao X."/>
            <person name="Zhong W.-Y."/>
            <person name="Peng D.-H."/>
            <person name="Ahmad S."/>
            <person name="Lan S."/>
            <person name="Zhang J.-S."/>
            <person name="Tsai W.-C."/>
            <person name="Van De Peer Y."/>
            <person name="Liu Z.-J."/>
        </authorList>
    </citation>
    <scope>NUCLEOTIDE SEQUENCE</scope>
    <source>
        <strain evidence="2">CP</strain>
        <tissue evidence="2">Leaves</tissue>
    </source>
</reference>
<dbReference type="AlphaFoldDB" id="A0AAV9E070"/>
<evidence type="ECO:0000256" key="1">
    <source>
        <dbReference type="SAM" id="MobiDB-lite"/>
    </source>
</evidence>
<gene>
    <name evidence="2" type="ORF">QJS10_CPA10g01454</name>
</gene>
<name>A0AAV9E070_ACOCL</name>
<feature type="region of interest" description="Disordered" evidence="1">
    <location>
        <begin position="1"/>
        <end position="41"/>
    </location>
</feature>
<accession>A0AAV9E070</accession>